<gene>
    <name evidence="1" type="ORF">DPMN_139022</name>
</gene>
<comment type="caution">
    <text evidence="1">The sequence shown here is derived from an EMBL/GenBank/DDBJ whole genome shotgun (WGS) entry which is preliminary data.</text>
</comment>
<proteinExistence type="predicted"/>
<evidence type="ECO:0000313" key="1">
    <source>
        <dbReference type="EMBL" id="KAH3810628.1"/>
    </source>
</evidence>
<dbReference type="Proteomes" id="UP000828390">
    <property type="component" value="Unassembled WGS sequence"/>
</dbReference>
<dbReference type="EMBL" id="JAIWYP010000006">
    <property type="protein sequence ID" value="KAH3810628.1"/>
    <property type="molecule type" value="Genomic_DNA"/>
</dbReference>
<protein>
    <submittedName>
        <fullName evidence="1">Uncharacterized protein</fullName>
    </submittedName>
</protein>
<reference evidence="1" key="1">
    <citation type="journal article" date="2019" name="bioRxiv">
        <title>The Genome of the Zebra Mussel, Dreissena polymorpha: A Resource for Invasive Species Research.</title>
        <authorList>
            <person name="McCartney M.A."/>
            <person name="Auch B."/>
            <person name="Kono T."/>
            <person name="Mallez S."/>
            <person name="Zhang Y."/>
            <person name="Obille A."/>
            <person name="Becker A."/>
            <person name="Abrahante J.E."/>
            <person name="Garbe J."/>
            <person name="Badalamenti J.P."/>
            <person name="Herman A."/>
            <person name="Mangelson H."/>
            <person name="Liachko I."/>
            <person name="Sullivan S."/>
            <person name="Sone E.D."/>
            <person name="Koren S."/>
            <person name="Silverstein K.A.T."/>
            <person name="Beckman K.B."/>
            <person name="Gohl D.M."/>
        </authorList>
    </citation>
    <scope>NUCLEOTIDE SEQUENCE</scope>
    <source>
        <strain evidence="1">Duluth1</strain>
        <tissue evidence="1">Whole animal</tissue>
    </source>
</reference>
<evidence type="ECO:0000313" key="2">
    <source>
        <dbReference type="Proteomes" id="UP000828390"/>
    </source>
</evidence>
<dbReference type="AlphaFoldDB" id="A0A9D4G8D8"/>
<keyword evidence="2" id="KW-1185">Reference proteome</keyword>
<name>A0A9D4G8D8_DREPO</name>
<sequence>MKKEDRVSGPLNVVEIEESKTEMIKETQRRYFAEEYDKLSKNQKVGISSKLIKLNPRLDTEGR</sequence>
<accession>A0A9D4G8D8</accession>
<reference evidence="1" key="2">
    <citation type="submission" date="2020-11" db="EMBL/GenBank/DDBJ databases">
        <authorList>
            <person name="McCartney M.A."/>
            <person name="Auch B."/>
            <person name="Kono T."/>
            <person name="Mallez S."/>
            <person name="Becker A."/>
            <person name="Gohl D.M."/>
            <person name="Silverstein K.A.T."/>
            <person name="Koren S."/>
            <person name="Bechman K.B."/>
            <person name="Herman A."/>
            <person name="Abrahante J.E."/>
            <person name="Garbe J."/>
        </authorList>
    </citation>
    <scope>NUCLEOTIDE SEQUENCE</scope>
    <source>
        <strain evidence="1">Duluth1</strain>
        <tissue evidence="1">Whole animal</tissue>
    </source>
</reference>
<organism evidence="1 2">
    <name type="scientific">Dreissena polymorpha</name>
    <name type="common">Zebra mussel</name>
    <name type="synonym">Mytilus polymorpha</name>
    <dbReference type="NCBI Taxonomy" id="45954"/>
    <lineage>
        <taxon>Eukaryota</taxon>
        <taxon>Metazoa</taxon>
        <taxon>Spiralia</taxon>
        <taxon>Lophotrochozoa</taxon>
        <taxon>Mollusca</taxon>
        <taxon>Bivalvia</taxon>
        <taxon>Autobranchia</taxon>
        <taxon>Heteroconchia</taxon>
        <taxon>Euheterodonta</taxon>
        <taxon>Imparidentia</taxon>
        <taxon>Neoheterodontei</taxon>
        <taxon>Myida</taxon>
        <taxon>Dreissenoidea</taxon>
        <taxon>Dreissenidae</taxon>
        <taxon>Dreissena</taxon>
    </lineage>
</organism>